<dbReference type="InterPro" id="IPR013320">
    <property type="entry name" value="ConA-like_dom_sf"/>
</dbReference>
<keyword evidence="4" id="KW-0677">Repeat</keyword>
<dbReference type="PROSITE" id="PS51236">
    <property type="entry name" value="TSP_CTER"/>
    <property type="match status" value="1"/>
</dbReference>
<dbReference type="SMART" id="SM00181">
    <property type="entry name" value="EGF"/>
    <property type="match status" value="4"/>
</dbReference>
<dbReference type="GO" id="GO:0007155">
    <property type="term" value="P:cell adhesion"/>
    <property type="evidence" value="ECO:0007669"/>
    <property type="project" value="UniProtKB-KW"/>
</dbReference>
<evidence type="ECO:0000256" key="7">
    <source>
        <dbReference type="ARBA" id="ARBA00023157"/>
    </source>
</evidence>
<feature type="compositionally biased region" description="Polar residues" evidence="12">
    <location>
        <begin position="566"/>
        <end position="575"/>
    </location>
</feature>
<evidence type="ECO:0000259" key="14">
    <source>
        <dbReference type="PROSITE" id="PS50026"/>
    </source>
</evidence>
<feature type="region of interest" description="Disordered" evidence="12">
    <location>
        <begin position="76"/>
        <end position="98"/>
    </location>
</feature>
<evidence type="ECO:0000256" key="4">
    <source>
        <dbReference type="ARBA" id="ARBA00022737"/>
    </source>
</evidence>
<accession>A0A154NWX4</accession>
<dbReference type="FunFam" id="2.10.25.10:FF:000025">
    <property type="entry name" value="Thrombospondin 3"/>
    <property type="match status" value="1"/>
</dbReference>
<feature type="repeat" description="TSP type-3" evidence="10">
    <location>
        <begin position="605"/>
        <end position="642"/>
    </location>
</feature>
<evidence type="ECO:0000256" key="11">
    <source>
        <dbReference type="SAM" id="Coils"/>
    </source>
</evidence>
<feature type="repeat" description="TSP type-3" evidence="10">
    <location>
        <begin position="546"/>
        <end position="581"/>
    </location>
</feature>
<organism evidence="16 17">
    <name type="scientific">Dufourea novaeangliae</name>
    <name type="common">Sweat bee</name>
    <dbReference type="NCBI Taxonomy" id="178035"/>
    <lineage>
        <taxon>Eukaryota</taxon>
        <taxon>Metazoa</taxon>
        <taxon>Ecdysozoa</taxon>
        <taxon>Arthropoda</taxon>
        <taxon>Hexapoda</taxon>
        <taxon>Insecta</taxon>
        <taxon>Pterygota</taxon>
        <taxon>Neoptera</taxon>
        <taxon>Endopterygota</taxon>
        <taxon>Hymenoptera</taxon>
        <taxon>Apocrita</taxon>
        <taxon>Aculeata</taxon>
        <taxon>Apoidea</taxon>
        <taxon>Anthophila</taxon>
        <taxon>Halictidae</taxon>
        <taxon>Rophitinae</taxon>
        <taxon>Dufourea</taxon>
    </lineage>
</organism>
<reference evidence="16 17" key="1">
    <citation type="submission" date="2015-07" db="EMBL/GenBank/DDBJ databases">
        <title>The genome of Dufourea novaeangliae.</title>
        <authorList>
            <person name="Pan H."/>
            <person name="Kapheim K."/>
        </authorList>
    </citation>
    <scope>NUCLEOTIDE SEQUENCE [LARGE SCALE GENOMIC DNA]</scope>
    <source>
        <strain evidence="16">0120121106</strain>
        <tissue evidence="16">Whole body</tissue>
    </source>
</reference>
<dbReference type="Gene3D" id="2.10.25.10">
    <property type="entry name" value="Laminin"/>
    <property type="match status" value="3"/>
</dbReference>
<dbReference type="STRING" id="178035.A0A154NWX4"/>
<evidence type="ECO:0000313" key="16">
    <source>
        <dbReference type="EMBL" id="KZC04062.1"/>
    </source>
</evidence>
<name>A0A154NWX4_DUFNO</name>
<dbReference type="Gene3D" id="2.60.120.200">
    <property type="match status" value="1"/>
</dbReference>
<keyword evidence="11" id="KW-0175">Coiled coil</keyword>
<evidence type="ECO:0000256" key="6">
    <source>
        <dbReference type="ARBA" id="ARBA00022889"/>
    </source>
</evidence>
<dbReference type="InterPro" id="IPR008859">
    <property type="entry name" value="Thrombospondin_C"/>
</dbReference>
<sequence>MRVIPMWIIAVILAVCAVESNLIRDKGSVFEQNRVRIIPLPAYCNITDGELSKKSHSIGHSHDTFDHVDRSDDFKPFRRSSRAGAHHSTQVIDEEGPSATTVKRVRRQANMVLQSLNEDVFVSNTQLARTLNQLIETTKKVWVRTELNKEETQLLRQMIENCAACREPPVTPPPTPSTCEYNSPCFPGSVCRNTPLGPLCISCPPGFTGDGYQCTSLVHPCASNPCFSGVRCYEQMNTYRLLSIIVWLVLHDYCPGVITTTGGGGVELVKRILCCPTAFITNAQASSKKINFRGCDPCPNGYIGNGSLCIDVNECELSQPCYPNVRCVNLRPGYRCESCPPGYTGSIVEGVGLDFAASHKQICQDVNECEKNNGGCGPYTECVNTQGSYKCGPCKPGFEGNQTVGCHAKGNVCPDLTTVCDDNAECVPFDIDRYNCKCRVGWAGNGIVCGVDSDIDGIPDDNLRCYGRRCRADNCPMRPNSGQEDADMDGIGDACDPDADNDEVPNTLDNCPLHSNPGQEDTDRDGADMVGDVCDNCPMVRNPRQEDTDNDGVGDACDNDIDSDGIPNTQDNCPRNKNKDQTDSDNDGIGDACDNCPNHPNPDQPDRDGDGVGDVCDNNNDRDSDGIQDDRDNCPDVPNPGQNDDDHDGIGNECDDDIDNDGIPNDVDNCPYVYNPDQYRRPNTLENIGEACWNDYDNDTVPDMQDTCPNNSLIWTTDFRRYTTIALDPHGTAQDDPVWKIHHGGAEIEQLLNSDPGIAIGPDVFSGVDFEGTFYIEDDKDDDFVGFVFSYQDNRRFYIVAWKKGHQPYWKDRPFQAIGDPGIMLKLVDSATGPGELLRNSLWHNKDTSNQVKILWRDPKQIGWKEKISYRWHLIHRPKIGLIRFRLYQGKQMMADSGNVYDSTLKGGRLGVYCFSQEKITWSNLMNTCKGEYHASSGSTRPATPGQNVLARPPSTSVLLNQTQSNSFRLPTSSSNSIYLNSGIATPGQTNINVIERPITQHGVAGVRPGTGRGLSMMRQIQDKRYYSGLMQLKMRDLNQEIAILMKNIEDQNKERATYLHYDKRAKDLATELTTLQGQLADYNIVVDKMTSDIGKEIVQQETEELATKNEQSLSRIENMFEERKQLEQQLNKLEKQLENEKKRRERLVESMNLNMREKYNELLNEKASLQEKTNKMQQTLDELSKEQVYLEEEIVLSPLKQEAVKLQLQIIETEEKRGKLKEEEEHRISPEEEKEKLLQKVKQDNIDIAAAEAQLAEKKKAIEEIEHELELLETDIEDTESEKQIKYNELRKREEVMEQFMSTFEQNKQDETKKLYKLEKTVIGYLGNISSMLDTDIDFVDGDEMAILNNIISYNNTERVNNDQNSEGLTKENVKLQHVLNKMEMLEQRLKVELSDLNETMNKKENKLTILEDISNLKSTLSTKQEQLLAECERLKKQQSQNIQELKALQLEYDKIKERLTNNEIYIQINVLENTVEKLVDEHKNITDSINKQKKRFNYGPVKEDTLNSMCNYNTILKDNLKTVY</sequence>
<dbReference type="InterPro" id="IPR000742">
    <property type="entry name" value="EGF"/>
</dbReference>
<dbReference type="FunFam" id="4.10.1080.10:FF:000002">
    <property type="entry name" value="Thrombospondin 3"/>
    <property type="match status" value="1"/>
</dbReference>
<dbReference type="FunFam" id="2.60.120.200:FF:000002">
    <property type="entry name" value="Thrombospondin 3"/>
    <property type="match status" value="1"/>
</dbReference>
<keyword evidence="3 13" id="KW-0732">Signal</keyword>
<dbReference type="FunFam" id="4.10.1080.10:FF:000004">
    <property type="entry name" value="Cartilage oligomeric matrix protein"/>
    <property type="match status" value="1"/>
</dbReference>
<dbReference type="Pfam" id="PF07645">
    <property type="entry name" value="EGF_CA"/>
    <property type="match status" value="2"/>
</dbReference>
<dbReference type="Pfam" id="PF02412">
    <property type="entry name" value="TSP_3"/>
    <property type="match status" value="5"/>
</dbReference>
<dbReference type="PROSITE" id="PS01187">
    <property type="entry name" value="EGF_CA"/>
    <property type="match status" value="1"/>
</dbReference>
<feature type="compositionally biased region" description="Polar residues" evidence="12">
    <location>
        <begin position="936"/>
        <end position="947"/>
    </location>
</feature>
<dbReference type="Proteomes" id="UP000076502">
    <property type="component" value="Unassembled WGS sequence"/>
</dbReference>
<dbReference type="PROSITE" id="PS51234">
    <property type="entry name" value="TSP3"/>
    <property type="match status" value="4"/>
</dbReference>
<feature type="region of interest" description="Disordered" evidence="12">
    <location>
        <begin position="933"/>
        <end position="953"/>
    </location>
</feature>
<feature type="compositionally biased region" description="Acidic residues" evidence="12">
    <location>
        <begin position="643"/>
        <end position="660"/>
    </location>
</feature>
<dbReference type="CDD" id="cd16081">
    <property type="entry name" value="TSPcc_insect"/>
    <property type="match status" value="1"/>
</dbReference>
<evidence type="ECO:0000256" key="13">
    <source>
        <dbReference type="SAM" id="SignalP"/>
    </source>
</evidence>
<feature type="repeat" description="TSP type-3" evidence="10">
    <location>
        <begin position="643"/>
        <end position="678"/>
    </location>
</feature>
<dbReference type="SUPFAM" id="SSF103647">
    <property type="entry name" value="TSP type-3 repeat"/>
    <property type="match status" value="3"/>
</dbReference>
<dbReference type="SUPFAM" id="SSF49899">
    <property type="entry name" value="Concanavalin A-like lectins/glucanases"/>
    <property type="match status" value="1"/>
</dbReference>
<protein>
    <submittedName>
        <fullName evidence="16">Cartilage oligomeric matrix protein</fullName>
    </submittedName>
</protein>
<evidence type="ECO:0000259" key="15">
    <source>
        <dbReference type="PROSITE" id="PS51236"/>
    </source>
</evidence>
<evidence type="ECO:0000256" key="5">
    <source>
        <dbReference type="ARBA" id="ARBA00022837"/>
    </source>
</evidence>
<dbReference type="InterPro" id="IPR028974">
    <property type="entry name" value="TSP_type-3_rpt"/>
</dbReference>
<evidence type="ECO:0000256" key="12">
    <source>
        <dbReference type="SAM" id="MobiDB-lite"/>
    </source>
</evidence>
<evidence type="ECO:0000256" key="2">
    <source>
        <dbReference type="ARBA" id="ARBA00022536"/>
    </source>
</evidence>
<dbReference type="PANTHER" id="PTHR10199:SF100">
    <property type="entry name" value="THROMBOSPONDIN, ISOFORM A"/>
    <property type="match status" value="1"/>
</dbReference>
<dbReference type="FunFam" id="4.10.1080.10:FF:000001">
    <property type="entry name" value="Thrombospondin 3"/>
    <property type="match status" value="1"/>
</dbReference>
<feature type="chain" id="PRO_5007599137" evidence="13">
    <location>
        <begin position="21"/>
        <end position="1526"/>
    </location>
</feature>
<keyword evidence="2 9" id="KW-0245">EGF-like domain</keyword>
<feature type="region of interest" description="Disordered" evidence="12">
    <location>
        <begin position="481"/>
        <end position="668"/>
    </location>
</feature>
<gene>
    <name evidence="16" type="ORF">WN55_03847</name>
</gene>
<feature type="domain" description="EGF-like" evidence="14">
    <location>
        <begin position="311"/>
        <end position="349"/>
    </location>
</feature>
<keyword evidence="6" id="KW-0130">Cell adhesion</keyword>
<evidence type="ECO:0000256" key="3">
    <source>
        <dbReference type="ARBA" id="ARBA00022729"/>
    </source>
</evidence>
<evidence type="ECO:0000256" key="1">
    <source>
        <dbReference type="ARBA" id="ARBA00009456"/>
    </source>
</evidence>
<dbReference type="InterPro" id="IPR003367">
    <property type="entry name" value="Thrombospondin_3-like_rpt"/>
</dbReference>
<keyword evidence="7" id="KW-1015">Disulfide bond</keyword>
<dbReference type="CDD" id="cd00054">
    <property type="entry name" value="EGF_CA"/>
    <property type="match status" value="2"/>
</dbReference>
<dbReference type="CDD" id="cd00053">
    <property type="entry name" value="EGF"/>
    <property type="match status" value="1"/>
</dbReference>
<keyword evidence="5 10" id="KW-0106">Calcium</keyword>
<feature type="compositionally biased region" description="Acidic residues" evidence="12">
    <location>
        <begin position="548"/>
        <end position="563"/>
    </location>
</feature>
<dbReference type="PROSITE" id="PS50026">
    <property type="entry name" value="EGF_3"/>
    <property type="match status" value="2"/>
</dbReference>
<proteinExistence type="inferred from homology"/>
<evidence type="ECO:0000256" key="8">
    <source>
        <dbReference type="ARBA" id="ARBA00023180"/>
    </source>
</evidence>
<feature type="domain" description="EGF-like" evidence="14">
    <location>
        <begin position="409"/>
        <end position="450"/>
    </location>
</feature>
<dbReference type="InterPro" id="IPR001881">
    <property type="entry name" value="EGF-like_Ca-bd_dom"/>
</dbReference>
<dbReference type="EMBL" id="KQ434775">
    <property type="protein sequence ID" value="KZC04062.1"/>
    <property type="molecule type" value="Genomic_DNA"/>
</dbReference>
<dbReference type="Gene3D" id="4.10.1080.10">
    <property type="entry name" value="TSP type-3 repeat"/>
    <property type="match status" value="3"/>
</dbReference>
<feature type="signal peptide" evidence="13">
    <location>
        <begin position="1"/>
        <end position="20"/>
    </location>
</feature>
<keyword evidence="8" id="KW-0325">Glycoprotein</keyword>
<feature type="coiled-coil region" evidence="11">
    <location>
        <begin position="1370"/>
        <end position="1497"/>
    </location>
</feature>
<evidence type="ECO:0000313" key="17">
    <source>
        <dbReference type="Proteomes" id="UP000076502"/>
    </source>
</evidence>
<dbReference type="SMART" id="SM00179">
    <property type="entry name" value="EGF_CA"/>
    <property type="match status" value="4"/>
</dbReference>
<feature type="compositionally biased region" description="Acidic residues" evidence="12">
    <location>
        <begin position="484"/>
        <end position="503"/>
    </location>
</feature>
<dbReference type="InterPro" id="IPR017897">
    <property type="entry name" value="Thrombospondin_3_rpt"/>
</dbReference>
<dbReference type="PANTHER" id="PTHR10199">
    <property type="entry name" value="THROMBOSPONDIN"/>
    <property type="match status" value="1"/>
</dbReference>
<dbReference type="GO" id="GO:0005576">
    <property type="term" value="C:extracellular region"/>
    <property type="evidence" value="ECO:0007669"/>
    <property type="project" value="InterPro"/>
</dbReference>
<evidence type="ECO:0000256" key="10">
    <source>
        <dbReference type="PROSITE-ProRule" id="PRU00634"/>
    </source>
</evidence>
<dbReference type="OrthoDB" id="14563at2759"/>
<feature type="coiled-coil region" evidence="11">
    <location>
        <begin position="1110"/>
        <end position="1290"/>
    </location>
</feature>
<comment type="caution">
    <text evidence="9">Lacks conserved residue(s) required for the propagation of feature annotation.</text>
</comment>
<dbReference type="GO" id="GO:0005509">
    <property type="term" value="F:calcium ion binding"/>
    <property type="evidence" value="ECO:0007669"/>
    <property type="project" value="UniProtKB-UniRule"/>
</dbReference>
<comment type="similarity">
    <text evidence="1">Belongs to the thrombospondin family.</text>
</comment>
<feature type="domain" description="TSP C-terminal" evidence="15">
    <location>
        <begin position="720"/>
        <end position="934"/>
    </location>
</feature>
<dbReference type="Pfam" id="PF05735">
    <property type="entry name" value="TSP_C"/>
    <property type="match status" value="1"/>
</dbReference>
<feature type="repeat" description="TSP type-3" evidence="10">
    <location>
        <begin position="484"/>
        <end position="519"/>
    </location>
</feature>
<dbReference type="PROSITE" id="PS01186">
    <property type="entry name" value="EGF_2"/>
    <property type="match status" value="1"/>
</dbReference>
<dbReference type="InterPro" id="IPR049883">
    <property type="entry name" value="NOTCH1_EGF-like"/>
</dbReference>
<evidence type="ECO:0000256" key="9">
    <source>
        <dbReference type="PROSITE-ProRule" id="PRU00076"/>
    </source>
</evidence>
<feature type="compositionally biased region" description="Basic and acidic residues" evidence="12">
    <location>
        <begin position="619"/>
        <end position="634"/>
    </location>
</feature>
<keyword evidence="17" id="KW-1185">Reference proteome</keyword>
<dbReference type="InterPro" id="IPR018097">
    <property type="entry name" value="EGF_Ca-bd_CS"/>
</dbReference>
<dbReference type="SUPFAM" id="SSF57196">
    <property type="entry name" value="EGF/Laminin"/>
    <property type="match status" value="2"/>
</dbReference>